<evidence type="ECO:0000256" key="3">
    <source>
        <dbReference type="ARBA" id="ARBA00022723"/>
    </source>
</evidence>
<dbReference type="CDD" id="cd11032">
    <property type="entry name" value="P450_EryK-like"/>
    <property type="match status" value="1"/>
</dbReference>
<reference evidence="8" key="1">
    <citation type="submission" date="2020-10" db="EMBL/GenBank/DDBJ databases">
        <title>Taxonomic study of unclassified bacteria belonging to the class Ktedonobacteria.</title>
        <authorList>
            <person name="Yabe S."/>
            <person name="Wang C.M."/>
            <person name="Zheng Y."/>
            <person name="Sakai Y."/>
            <person name="Cavaletti L."/>
            <person name="Monciardini P."/>
            <person name="Donadio S."/>
        </authorList>
    </citation>
    <scope>NUCLEOTIDE SEQUENCE</scope>
    <source>
        <strain evidence="8">ID150040</strain>
    </source>
</reference>
<dbReference type="InterPro" id="IPR002397">
    <property type="entry name" value="Cyt_P450_B"/>
</dbReference>
<protein>
    <submittedName>
        <fullName evidence="8">Putative cytochrome P450 YjiB</fullName>
    </submittedName>
</protein>
<comment type="similarity">
    <text evidence="1 7">Belongs to the cytochrome P450 family.</text>
</comment>
<keyword evidence="2 7" id="KW-0349">Heme</keyword>
<keyword evidence="6 7" id="KW-0503">Monooxygenase</keyword>
<organism evidence="8 9">
    <name type="scientific">Reticulibacter mediterranei</name>
    <dbReference type="NCBI Taxonomy" id="2778369"/>
    <lineage>
        <taxon>Bacteria</taxon>
        <taxon>Bacillati</taxon>
        <taxon>Chloroflexota</taxon>
        <taxon>Ktedonobacteria</taxon>
        <taxon>Ktedonobacterales</taxon>
        <taxon>Reticulibacteraceae</taxon>
        <taxon>Reticulibacter</taxon>
    </lineage>
</organism>
<dbReference type="Pfam" id="PF00067">
    <property type="entry name" value="p450"/>
    <property type="match status" value="2"/>
</dbReference>
<evidence type="ECO:0000256" key="2">
    <source>
        <dbReference type="ARBA" id="ARBA00022617"/>
    </source>
</evidence>
<evidence type="ECO:0000256" key="4">
    <source>
        <dbReference type="ARBA" id="ARBA00023002"/>
    </source>
</evidence>
<sequence>MKGSSMQQPRRMVGLQLSEAHPIEETRQQFHWFKQMRAEHPVFYDEKTQYWQVFRYDDVERVITDYNLFSSEKVPGFSEDTFLGDTMVAKDPPAHRKLRNIVNQAFTPRAINQLSDHLTQIMQELLDDALPKGQIDFVPDIAFPFPAKAIALVLGIPDKEWDIFRRWAGTPPGTGPLPRTREEAMQQAHDREQRMYDYFSELLAERRRSPSGDILSALSVAEVDGERLSESDLTKFCLLLLGAGQETTKNLLANAIYCFTQYPDVRDQLIQQPELMSTAVEEILRYLPPVWYIFRRTKAEVELGGERIPANAIVQAWNASANHDPEAFPNPDQLDIRREPNRHLTFGHGIHFCLGAPLARLEARIGLPMILTQLKQLRRIPDTPIMVRAGLVYIIQSLPITFQVRA</sequence>
<accession>A0A8J3J247</accession>
<dbReference type="InterPro" id="IPR001128">
    <property type="entry name" value="Cyt_P450"/>
</dbReference>
<proteinExistence type="inferred from homology"/>
<dbReference type="Gene3D" id="1.10.630.10">
    <property type="entry name" value="Cytochrome P450"/>
    <property type="match status" value="1"/>
</dbReference>
<gene>
    <name evidence="8" type="primary">yjiB_7</name>
    <name evidence="8" type="ORF">KSF_094290</name>
</gene>
<dbReference type="PROSITE" id="PS00086">
    <property type="entry name" value="CYTOCHROME_P450"/>
    <property type="match status" value="1"/>
</dbReference>
<dbReference type="PANTHER" id="PTHR46696">
    <property type="entry name" value="P450, PUTATIVE (EUROFUNG)-RELATED"/>
    <property type="match status" value="1"/>
</dbReference>
<dbReference type="GO" id="GO:0020037">
    <property type="term" value="F:heme binding"/>
    <property type="evidence" value="ECO:0007669"/>
    <property type="project" value="InterPro"/>
</dbReference>
<dbReference type="SUPFAM" id="SSF48264">
    <property type="entry name" value="Cytochrome P450"/>
    <property type="match status" value="1"/>
</dbReference>
<evidence type="ECO:0000313" key="9">
    <source>
        <dbReference type="Proteomes" id="UP000597444"/>
    </source>
</evidence>
<keyword evidence="9" id="KW-1185">Reference proteome</keyword>
<dbReference type="EMBL" id="BNJK01000002">
    <property type="protein sequence ID" value="GHO99381.1"/>
    <property type="molecule type" value="Genomic_DNA"/>
</dbReference>
<keyword evidence="4 7" id="KW-0560">Oxidoreductase</keyword>
<dbReference type="PANTHER" id="PTHR46696:SF1">
    <property type="entry name" value="CYTOCHROME P450 YJIB-RELATED"/>
    <property type="match status" value="1"/>
</dbReference>
<comment type="caution">
    <text evidence="8">The sequence shown here is derived from an EMBL/GenBank/DDBJ whole genome shotgun (WGS) entry which is preliminary data.</text>
</comment>
<dbReference type="GO" id="GO:0004497">
    <property type="term" value="F:monooxygenase activity"/>
    <property type="evidence" value="ECO:0007669"/>
    <property type="project" value="UniProtKB-KW"/>
</dbReference>
<name>A0A8J3J247_9CHLR</name>
<dbReference type="PRINTS" id="PR00359">
    <property type="entry name" value="BP450"/>
</dbReference>
<evidence type="ECO:0000313" key="8">
    <source>
        <dbReference type="EMBL" id="GHO99381.1"/>
    </source>
</evidence>
<keyword evidence="5 7" id="KW-0408">Iron</keyword>
<dbReference type="GO" id="GO:0005506">
    <property type="term" value="F:iron ion binding"/>
    <property type="evidence" value="ECO:0007669"/>
    <property type="project" value="InterPro"/>
</dbReference>
<dbReference type="PRINTS" id="PR00385">
    <property type="entry name" value="P450"/>
</dbReference>
<evidence type="ECO:0000256" key="1">
    <source>
        <dbReference type="ARBA" id="ARBA00010617"/>
    </source>
</evidence>
<keyword evidence="3 7" id="KW-0479">Metal-binding</keyword>
<evidence type="ECO:0000256" key="6">
    <source>
        <dbReference type="ARBA" id="ARBA00023033"/>
    </source>
</evidence>
<dbReference type="GO" id="GO:0016705">
    <property type="term" value="F:oxidoreductase activity, acting on paired donors, with incorporation or reduction of molecular oxygen"/>
    <property type="evidence" value="ECO:0007669"/>
    <property type="project" value="InterPro"/>
</dbReference>
<dbReference type="InterPro" id="IPR017972">
    <property type="entry name" value="Cyt_P450_CS"/>
</dbReference>
<evidence type="ECO:0000256" key="5">
    <source>
        <dbReference type="ARBA" id="ARBA00023004"/>
    </source>
</evidence>
<dbReference type="AlphaFoldDB" id="A0A8J3J247"/>
<evidence type="ECO:0000256" key="7">
    <source>
        <dbReference type="RuleBase" id="RU000461"/>
    </source>
</evidence>
<dbReference type="InterPro" id="IPR036396">
    <property type="entry name" value="Cyt_P450_sf"/>
</dbReference>
<dbReference type="FunFam" id="1.10.630.10:FF:000018">
    <property type="entry name" value="Cytochrome P450 monooxygenase"/>
    <property type="match status" value="1"/>
</dbReference>
<dbReference type="Proteomes" id="UP000597444">
    <property type="component" value="Unassembled WGS sequence"/>
</dbReference>